<dbReference type="GO" id="GO:0005634">
    <property type="term" value="C:nucleus"/>
    <property type="evidence" value="ECO:0007669"/>
    <property type="project" value="UniProtKB-SubCell"/>
</dbReference>
<dbReference type="Proteomes" id="UP000663829">
    <property type="component" value="Unassembled WGS sequence"/>
</dbReference>
<gene>
    <name evidence="7" type="ORF">GPM918_LOCUS2590</name>
    <name evidence="8" type="ORF">SRO942_LOCUS2590</name>
</gene>
<comment type="caution">
    <text evidence="7">The sequence shown here is derived from an EMBL/GenBank/DDBJ whole genome shotgun (WGS) entry which is preliminary data.</text>
</comment>
<dbReference type="EMBL" id="CAJNOQ010000291">
    <property type="protein sequence ID" value="CAF0783279.1"/>
    <property type="molecule type" value="Genomic_DNA"/>
</dbReference>
<feature type="DNA-binding region" description="Homeobox" evidence="4">
    <location>
        <begin position="117"/>
        <end position="179"/>
    </location>
</feature>
<comment type="subcellular location">
    <subcellularLocation>
        <location evidence="4">Nucleus</location>
    </subcellularLocation>
</comment>
<dbReference type="SUPFAM" id="SSF46689">
    <property type="entry name" value="Homeodomain-like"/>
    <property type="match status" value="1"/>
</dbReference>
<sequence length="200" mass="22655">MNGLVLGRGITDQQLSYNHASPQFNTISSSLCSTSDTSTQCSFLNTSQVTTPFGIHPFPSLHIFNPFQFHDFNHSYSSSCTPSQSTPRTSTPQMSAKKASKRQRTRISTHDVVKTSNVHTSNYLSEDAVSILNSWYYSHIEKPYPTSDQKSELAEQCGVSLKKVSTWFNNRRTRSNNTRPKQKIAELQRQVKILQEKTFL</sequence>
<evidence type="ECO:0000259" key="6">
    <source>
        <dbReference type="PROSITE" id="PS50071"/>
    </source>
</evidence>
<dbReference type="InterPro" id="IPR050224">
    <property type="entry name" value="TALE_homeobox"/>
</dbReference>
<evidence type="ECO:0000313" key="9">
    <source>
        <dbReference type="Proteomes" id="UP000663829"/>
    </source>
</evidence>
<protein>
    <recommendedName>
        <fullName evidence="6">Homeobox domain-containing protein</fullName>
    </recommendedName>
</protein>
<keyword evidence="1 4" id="KW-0238">DNA-binding</keyword>
<dbReference type="InterPro" id="IPR009057">
    <property type="entry name" value="Homeodomain-like_sf"/>
</dbReference>
<dbReference type="Gene3D" id="1.10.10.60">
    <property type="entry name" value="Homeodomain-like"/>
    <property type="match status" value="1"/>
</dbReference>
<dbReference type="PROSITE" id="PS50071">
    <property type="entry name" value="HOMEOBOX_2"/>
    <property type="match status" value="1"/>
</dbReference>
<organism evidence="7 9">
    <name type="scientific">Didymodactylos carnosus</name>
    <dbReference type="NCBI Taxonomy" id="1234261"/>
    <lineage>
        <taxon>Eukaryota</taxon>
        <taxon>Metazoa</taxon>
        <taxon>Spiralia</taxon>
        <taxon>Gnathifera</taxon>
        <taxon>Rotifera</taxon>
        <taxon>Eurotatoria</taxon>
        <taxon>Bdelloidea</taxon>
        <taxon>Philodinida</taxon>
        <taxon>Philodinidae</taxon>
        <taxon>Didymodactylos</taxon>
    </lineage>
</organism>
<reference evidence="7" key="1">
    <citation type="submission" date="2021-02" db="EMBL/GenBank/DDBJ databases">
        <authorList>
            <person name="Nowell W R."/>
        </authorList>
    </citation>
    <scope>NUCLEOTIDE SEQUENCE</scope>
</reference>
<dbReference type="OrthoDB" id="4187154at2759"/>
<proteinExistence type="predicted"/>
<evidence type="ECO:0000256" key="5">
    <source>
        <dbReference type="SAM" id="MobiDB-lite"/>
    </source>
</evidence>
<dbReference type="CDD" id="cd00086">
    <property type="entry name" value="homeodomain"/>
    <property type="match status" value="1"/>
</dbReference>
<dbReference type="Pfam" id="PF05920">
    <property type="entry name" value="Homeobox_KN"/>
    <property type="match status" value="1"/>
</dbReference>
<feature type="compositionally biased region" description="Basic residues" evidence="5">
    <location>
        <begin position="98"/>
        <end position="107"/>
    </location>
</feature>
<dbReference type="AlphaFoldDB" id="A0A813RFT7"/>
<accession>A0A813RFT7</accession>
<name>A0A813RFT7_9BILA</name>
<evidence type="ECO:0000256" key="3">
    <source>
        <dbReference type="ARBA" id="ARBA00023242"/>
    </source>
</evidence>
<feature type="compositionally biased region" description="Low complexity" evidence="5">
    <location>
        <begin position="80"/>
        <end position="95"/>
    </location>
</feature>
<feature type="region of interest" description="Disordered" evidence="5">
    <location>
        <begin position="80"/>
        <end position="109"/>
    </location>
</feature>
<dbReference type="PANTHER" id="PTHR11850">
    <property type="entry name" value="HOMEOBOX PROTEIN TRANSCRIPTION FACTORS"/>
    <property type="match status" value="1"/>
</dbReference>
<dbReference type="SMART" id="SM00389">
    <property type="entry name" value="HOX"/>
    <property type="match status" value="1"/>
</dbReference>
<evidence type="ECO:0000313" key="8">
    <source>
        <dbReference type="EMBL" id="CAF3566782.1"/>
    </source>
</evidence>
<evidence type="ECO:0000313" key="7">
    <source>
        <dbReference type="EMBL" id="CAF0783279.1"/>
    </source>
</evidence>
<evidence type="ECO:0000256" key="4">
    <source>
        <dbReference type="PROSITE-ProRule" id="PRU00108"/>
    </source>
</evidence>
<dbReference type="InterPro" id="IPR008422">
    <property type="entry name" value="KN_HD"/>
</dbReference>
<keyword evidence="2 4" id="KW-0371">Homeobox</keyword>
<keyword evidence="9" id="KW-1185">Reference proteome</keyword>
<evidence type="ECO:0000256" key="1">
    <source>
        <dbReference type="ARBA" id="ARBA00023125"/>
    </source>
</evidence>
<dbReference type="GO" id="GO:0006355">
    <property type="term" value="P:regulation of DNA-templated transcription"/>
    <property type="evidence" value="ECO:0007669"/>
    <property type="project" value="InterPro"/>
</dbReference>
<dbReference type="Proteomes" id="UP000681722">
    <property type="component" value="Unassembled WGS sequence"/>
</dbReference>
<dbReference type="EMBL" id="CAJOBC010000291">
    <property type="protein sequence ID" value="CAF3566782.1"/>
    <property type="molecule type" value="Genomic_DNA"/>
</dbReference>
<dbReference type="InterPro" id="IPR001356">
    <property type="entry name" value="HD"/>
</dbReference>
<feature type="domain" description="Homeobox" evidence="6">
    <location>
        <begin position="115"/>
        <end position="178"/>
    </location>
</feature>
<dbReference type="GO" id="GO:0003677">
    <property type="term" value="F:DNA binding"/>
    <property type="evidence" value="ECO:0007669"/>
    <property type="project" value="UniProtKB-UniRule"/>
</dbReference>
<keyword evidence="3 4" id="KW-0539">Nucleus</keyword>
<evidence type="ECO:0000256" key="2">
    <source>
        <dbReference type="ARBA" id="ARBA00023155"/>
    </source>
</evidence>